<feature type="domain" description="FAD-binding PCMH-type" evidence="1">
    <location>
        <begin position="33"/>
        <end position="133"/>
    </location>
</feature>
<dbReference type="EMBL" id="FPJO01000018">
    <property type="protein sequence ID" value="SFY33144.1"/>
    <property type="molecule type" value="Genomic_DNA"/>
</dbReference>
<dbReference type="SUPFAM" id="SSF56176">
    <property type="entry name" value="FAD-binding/transporter-associated domain-like"/>
    <property type="match status" value="1"/>
</dbReference>
<dbReference type="InterPro" id="IPR016166">
    <property type="entry name" value="FAD-bd_PCMH"/>
</dbReference>
<reference evidence="2 3" key="1">
    <citation type="submission" date="2016-11" db="EMBL/GenBank/DDBJ databases">
        <authorList>
            <person name="Jaros S."/>
            <person name="Januszkiewicz K."/>
            <person name="Wedrychowicz H."/>
        </authorList>
    </citation>
    <scope>NUCLEOTIDE SEQUENCE [LARGE SCALE GENOMIC DNA]</scope>
    <source>
        <strain evidence="2 3">OK807</strain>
    </source>
</reference>
<dbReference type="InterPro" id="IPR036318">
    <property type="entry name" value="FAD-bd_PCMH-like_sf"/>
</dbReference>
<dbReference type="PANTHER" id="PTHR42934">
    <property type="entry name" value="GLYCOLATE OXIDASE SUBUNIT GLCD"/>
    <property type="match status" value="1"/>
</dbReference>
<dbReference type="InterPro" id="IPR006094">
    <property type="entry name" value="Oxid_FAD_bind_N"/>
</dbReference>
<dbReference type="Gene3D" id="3.30.465.10">
    <property type="match status" value="1"/>
</dbReference>
<protein>
    <submittedName>
        <fullName evidence="2">FAD binding domain-containing protein</fullName>
    </submittedName>
</protein>
<dbReference type="RefSeq" id="WP_371268648.1">
    <property type="nucleotide sequence ID" value="NZ_FPJO01000018.1"/>
</dbReference>
<evidence type="ECO:0000259" key="1">
    <source>
        <dbReference type="PROSITE" id="PS51387"/>
    </source>
</evidence>
<dbReference type="PANTHER" id="PTHR42934:SF2">
    <property type="entry name" value="GLYCOLATE OXIDASE SUBUNIT GLCD"/>
    <property type="match status" value="1"/>
</dbReference>
<dbReference type="GO" id="GO:0071949">
    <property type="term" value="F:FAD binding"/>
    <property type="evidence" value="ECO:0007669"/>
    <property type="project" value="InterPro"/>
</dbReference>
<evidence type="ECO:0000313" key="2">
    <source>
        <dbReference type="EMBL" id="SFY33144.1"/>
    </source>
</evidence>
<dbReference type="STRING" id="1893.SAMN02787144_1018110"/>
<dbReference type="Proteomes" id="UP000181909">
    <property type="component" value="Unassembled WGS sequence"/>
</dbReference>
<accession>A0A1K2EDX8</accession>
<dbReference type="InterPro" id="IPR051914">
    <property type="entry name" value="FAD-linked_OxidoTrans_Type4"/>
</dbReference>
<dbReference type="AlphaFoldDB" id="A0A1K2EDX8"/>
<dbReference type="InterPro" id="IPR016169">
    <property type="entry name" value="FAD-bd_PCMH_sub2"/>
</dbReference>
<dbReference type="Pfam" id="PF01565">
    <property type="entry name" value="FAD_binding_4"/>
    <property type="match status" value="1"/>
</dbReference>
<name>A0A1K2EDX8_STRAR</name>
<proteinExistence type="predicted"/>
<gene>
    <name evidence="2" type="ORF">SAMN02787144_1018110</name>
</gene>
<dbReference type="PROSITE" id="PS51387">
    <property type="entry name" value="FAD_PCMH"/>
    <property type="match status" value="1"/>
</dbReference>
<evidence type="ECO:0000313" key="3">
    <source>
        <dbReference type="Proteomes" id="UP000181909"/>
    </source>
</evidence>
<sequence length="133" mass="14124">MANAPVDGIPARRVLTDPAGLARYQHDEAERAPYGTPLAVVRPQTTEEVRDVVRHCLAHRIPPVPRGAGTGLSGGANAVDGAIVLSFEDMNRIVHIDPAERLAVLQPGVVNDDLRAAGAEHGLWYQPDPASSP</sequence>
<organism evidence="2 3">
    <name type="scientific">Streptomyces atratus</name>
    <dbReference type="NCBI Taxonomy" id="1893"/>
    <lineage>
        <taxon>Bacteria</taxon>
        <taxon>Bacillati</taxon>
        <taxon>Actinomycetota</taxon>
        <taxon>Actinomycetes</taxon>
        <taxon>Kitasatosporales</taxon>
        <taxon>Streptomycetaceae</taxon>
        <taxon>Streptomyces</taxon>
    </lineage>
</organism>